<evidence type="ECO:0000313" key="3">
    <source>
        <dbReference type="Proteomes" id="UP001161405"/>
    </source>
</evidence>
<dbReference type="RefSeq" id="WP_284364484.1">
    <property type="nucleotide sequence ID" value="NZ_BSNI01000002.1"/>
</dbReference>
<name>A0ABQ5UU85_9HYPH</name>
<protein>
    <submittedName>
        <fullName evidence="2">Uncharacterized protein</fullName>
    </submittedName>
</protein>
<dbReference type="EMBL" id="BSNI01000002">
    <property type="protein sequence ID" value="GLQ17961.1"/>
    <property type="molecule type" value="Genomic_DNA"/>
</dbReference>
<evidence type="ECO:0000256" key="1">
    <source>
        <dbReference type="SAM" id="MobiDB-lite"/>
    </source>
</evidence>
<sequence>MRRSPLEQLDALSGRRTAEKPAAEPVAKKTDEDAIAAVHKDMAIERISNELTVLIVEGKPEIFGASISRKALEHFWEWAQRDLDVEQIAEINKTIGGQHQPDERELEIALNRIVELVTPLLEKSENDTELKRRLTIQMGGLDVFEAVPTILLAFSYVGYIKSGLDLGQELNSQEDNEALGYALEHMEFPSNDIKSLWCQSFASKLLRADGLAATISKLSFATTEDAIKKSGFAEFVDALITNAQQQIEIIENQSGMFRDIDLTCRAIDRFHQIARGLQFHLDLAKTSKWNVALERLIKRGADSLNGKFSDILVDVNKVLRPKPSNGSAPHLDPADVLQAYNGLYILAATRTARESLAVNAIVDRVWRDVGKSLEAMVDRIFEHFKQSAGGDQFDHAQVDIAIKFCSIRFGAEYAAILRKNKDNIIKRSGGMRMPG</sequence>
<keyword evidence="3" id="KW-1185">Reference proteome</keyword>
<reference evidence="2" key="2">
    <citation type="submission" date="2023-01" db="EMBL/GenBank/DDBJ databases">
        <title>Draft genome sequence of Maritalea porphyrae strain NBRC 107169.</title>
        <authorList>
            <person name="Sun Q."/>
            <person name="Mori K."/>
        </authorList>
    </citation>
    <scope>NUCLEOTIDE SEQUENCE</scope>
    <source>
        <strain evidence="2">NBRC 107169</strain>
    </source>
</reference>
<comment type="caution">
    <text evidence="2">The sequence shown here is derived from an EMBL/GenBank/DDBJ whole genome shotgun (WGS) entry which is preliminary data.</text>
</comment>
<feature type="region of interest" description="Disordered" evidence="1">
    <location>
        <begin position="1"/>
        <end position="28"/>
    </location>
</feature>
<accession>A0ABQ5UU85</accession>
<reference evidence="2" key="1">
    <citation type="journal article" date="2014" name="Int. J. Syst. Evol. Microbiol.">
        <title>Complete genome of a new Firmicutes species belonging to the dominant human colonic microbiota ('Ruminococcus bicirculans') reveals two chromosomes and a selective capacity to utilize plant glucans.</title>
        <authorList>
            <consortium name="NISC Comparative Sequencing Program"/>
            <person name="Wegmann U."/>
            <person name="Louis P."/>
            <person name="Goesmann A."/>
            <person name="Henrissat B."/>
            <person name="Duncan S.H."/>
            <person name="Flint H.J."/>
        </authorList>
    </citation>
    <scope>NUCLEOTIDE SEQUENCE</scope>
    <source>
        <strain evidence="2">NBRC 107169</strain>
    </source>
</reference>
<proteinExistence type="predicted"/>
<feature type="compositionally biased region" description="Basic and acidic residues" evidence="1">
    <location>
        <begin position="16"/>
        <end position="28"/>
    </location>
</feature>
<organism evidence="2 3">
    <name type="scientific">Maritalea porphyrae</name>
    <dbReference type="NCBI Taxonomy" id="880732"/>
    <lineage>
        <taxon>Bacteria</taxon>
        <taxon>Pseudomonadati</taxon>
        <taxon>Pseudomonadota</taxon>
        <taxon>Alphaproteobacteria</taxon>
        <taxon>Hyphomicrobiales</taxon>
        <taxon>Devosiaceae</taxon>
        <taxon>Maritalea</taxon>
    </lineage>
</organism>
<gene>
    <name evidence="2" type="ORF">GCM10007879_22100</name>
</gene>
<evidence type="ECO:0000313" key="2">
    <source>
        <dbReference type="EMBL" id="GLQ17961.1"/>
    </source>
</evidence>
<dbReference type="Proteomes" id="UP001161405">
    <property type="component" value="Unassembled WGS sequence"/>
</dbReference>